<dbReference type="InterPro" id="IPR036885">
    <property type="entry name" value="SWIB_MDM2_dom_sf"/>
</dbReference>
<name>A0A7W9EX80_9SPHN</name>
<dbReference type="PROSITE" id="PS51925">
    <property type="entry name" value="SWIB_MDM2"/>
    <property type="match status" value="1"/>
</dbReference>
<dbReference type="SMART" id="SM00151">
    <property type="entry name" value="SWIB"/>
    <property type="match status" value="1"/>
</dbReference>
<feature type="region of interest" description="Disordered" evidence="1">
    <location>
        <begin position="1"/>
        <end position="39"/>
    </location>
</feature>
<gene>
    <name evidence="3" type="ORF">FHS94_003378</name>
</gene>
<protein>
    <submittedName>
        <fullName evidence="3">Chromatin remodeling complex protein RSC6</fullName>
    </submittedName>
</protein>
<dbReference type="AlphaFoldDB" id="A0A7W9EX80"/>
<dbReference type="SUPFAM" id="SSF47592">
    <property type="entry name" value="SWIB/MDM2 domain"/>
    <property type="match status" value="1"/>
</dbReference>
<comment type="caution">
    <text evidence="3">The sequence shown here is derived from an EMBL/GenBank/DDBJ whole genome shotgun (WGS) entry which is preliminary data.</text>
</comment>
<dbReference type="Gene3D" id="1.10.245.10">
    <property type="entry name" value="SWIB/MDM2 domain"/>
    <property type="match status" value="1"/>
</dbReference>
<evidence type="ECO:0000313" key="3">
    <source>
        <dbReference type="EMBL" id="MBB5716512.1"/>
    </source>
</evidence>
<evidence type="ECO:0000259" key="2">
    <source>
        <dbReference type="PROSITE" id="PS51925"/>
    </source>
</evidence>
<keyword evidence="4" id="KW-1185">Reference proteome</keyword>
<proteinExistence type="predicted"/>
<feature type="domain" description="DM2" evidence="2">
    <location>
        <begin position="33"/>
        <end position="110"/>
    </location>
</feature>
<dbReference type="PANTHER" id="PTHR13844">
    <property type="entry name" value="SWI/SNF-RELATED MATRIX-ASSOCIATED ACTIN-DEPENDENT REGULATOR OF CHROMATIN SUBFAMILY D"/>
    <property type="match status" value="1"/>
</dbReference>
<dbReference type="EMBL" id="JACIJK010000011">
    <property type="protein sequence ID" value="MBB5716512.1"/>
    <property type="molecule type" value="Genomic_DNA"/>
</dbReference>
<dbReference type="Proteomes" id="UP000546200">
    <property type="component" value="Unassembled WGS sequence"/>
</dbReference>
<evidence type="ECO:0000256" key="1">
    <source>
        <dbReference type="SAM" id="MobiDB-lite"/>
    </source>
</evidence>
<dbReference type="InterPro" id="IPR003121">
    <property type="entry name" value="SWIB_MDM2_domain"/>
</dbReference>
<dbReference type="CDD" id="cd10567">
    <property type="entry name" value="SWIB-MDM2_like"/>
    <property type="match status" value="1"/>
</dbReference>
<organism evidence="3 4">
    <name type="scientific">Sphingomonas aerophila</name>
    <dbReference type="NCBI Taxonomy" id="1344948"/>
    <lineage>
        <taxon>Bacteria</taxon>
        <taxon>Pseudomonadati</taxon>
        <taxon>Pseudomonadota</taxon>
        <taxon>Alphaproteobacteria</taxon>
        <taxon>Sphingomonadales</taxon>
        <taxon>Sphingomonadaceae</taxon>
        <taxon>Sphingomonas</taxon>
    </lineage>
</organism>
<dbReference type="Pfam" id="PF02201">
    <property type="entry name" value="SWIB"/>
    <property type="match status" value="1"/>
</dbReference>
<reference evidence="3 4" key="1">
    <citation type="submission" date="2020-08" db="EMBL/GenBank/DDBJ databases">
        <title>Genomic Encyclopedia of Type Strains, Phase IV (KMG-IV): sequencing the most valuable type-strain genomes for metagenomic binning, comparative biology and taxonomic classification.</title>
        <authorList>
            <person name="Goeker M."/>
        </authorList>
    </citation>
    <scope>NUCLEOTIDE SEQUENCE [LARGE SCALE GENOMIC DNA]</scope>
    <source>
        <strain evidence="3 4">DSM 100044</strain>
    </source>
</reference>
<evidence type="ECO:0000313" key="4">
    <source>
        <dbReference type="Proteomes" id="UP000546200"/>
    </source>
</evidence>
<accession>A0A7W9EX80</accession>
<sequence>MARTASKRGKDETKAAEKKVKATDKPVGGARGGITAPVTPSPELAEIVGKEDLPRSEVVSKVWDYIKKNDLQDEKDRRNINADDKLEKIFGKKQSSMFEMNKHLSRHLAAVKA</sequence>
<dbReference type="InterPro" id="IPR019835">
    <property type="entry name" value="SWIB_domain"/>
</dbReference>
<dbReference type="RefSeq" id="WP_184059854.1">
    <property type="nucleotide sequence ID" value="NZ_JACIJK010000011.1"/>
</dbReference>
<feature type="compositionally biased region" description="Basic and acidic residues" evidence="1">
    <location>
        <begin position="8"/>
        <end position="24"/>
    </location>
</feature>